<keyword evidence="7 10" id="KW-0378">Hydrolase</keyword>
<evidence type="ECO:0000256" key="10">
    <source>
        <dbReference type="RuleBase" id="RU366025"/>
    </source>
</evidence>
<evidence type="ECO:0000256" key="7">
    <source>
        <dbReference type="ARBA" id="ARBA00022801"/>
    </source>
</evidence>
<evidence type="ECO:0000256" key="8">
    <source>
        <dbReference type="ARBA" id="ARBA00022833"/>
    </source>
</evidence>
<feature type="domain" description="UBP-type" evidence="12">
    <location>
        <begin position="13"/>
        <end position="129"/>
    </location>
</feature>
<evidence type="ECO:0000313" key="14">
    <source>
        <dbReference type="Proteomes" id="UP000472265"/>
    </source>
</evidence>
<keyword evidence="6 10" id="KW-0833">Ubl conjugation pathway</keyword>
<evidence type="ECO:0000256" key="9">
    <source>
        <dbReference type="PROSITE-ProRule" id="PRU00502"/>
    </source>
</evidence>
<evidence type="ECO:0000313" key="13">
    <source>
        <dbReference type="Ensembl" id="ENSSAUP00010030457.1"/>
    </source>
</evidence>
<dbReference type="InterPro" id="IPR001607">
    <property type="entry name" value="Znf_UBP"/>
</dbReference>
<evidence type="ECO:0000256" key="2">
    <source>
        <dbReference type="ARBA" id="ARBA00004437"/>
    </source>
</evidence>
<dbReference type="PROSITE" id="PS50235">
    <property type="entry name" value="USP_3"/>
    <property type="match status" value="1"/>
</dbReference>
<name>A0A671VXN2_SPAAU</name>
<protein>
    <recommendedName>
        <fullName evidence="10">Ubiquitin carboxyl-terminal hydrolase</fullName>
        <ecNumber evidence="10">3.4.19.12</ecNumber>
    </recommendedName>
</protein>
<dbReference type="InterPro" id="IPR013083">
    <property type="entry name" value="Znf_RING/FYVE/PHD"/>
</dbReference>
<dbReference type="CDD" id="cd02667">
    <property type="entry name" value="Peptidase_C19K"/>
    <property type="match status" value="1"/>
</dbReference>
<accession>A0A671VXN2</accession>
<comment type="catalytic activity">
    <reaction evidence="1 10">
        <text>Thiol-dependent hydrolysis of ester, thioester, amide, peptide and isopeptide bonds formed by the C-terminal Gly of ubiquitin (a 76-residue protein attached to proteins as an intracellular targeting signal).</text>
        <dbReference type="EC" id="3.4.19.12"/>
    </reaction>
</comment>
<evidence type="ECO:0000256" key="1">
    <source>
        <dbReference type="ARBA" id="ARBA00000707"/>
    </source>
</evidence>
<dbReference type="InterPro" id="IPR050185">
    <property type="entry name" value="Ub_carboxyl-term_hydrolase"/>
</dbReference>
<dbReference type="InterPro" id="IPR018200">
    <property type="entry name" value="USP_CS"/>
</dbReference>
<dbReference type="InterPro" id="IPR028889">
    <property type="entry name" value="USP"/>
</dbReference>
<comment type="similarity">
    <text evidence="10">Belongs to the peptidase C19 family.</text>
</comment>
<gene>
    <name evidence="13" type="primary">USP45</name>
    <name evidence="13" type="synonym">usp45</name>
</gene>
<dbReference type="GO" id="GO:0001917">
    <property type="term" value="C:photoreceptor inner segment"/>
    <property type="evidence" value="ECO:0007669"/>
    <property type="project" value="UniProtKB-SubCell"/>
</dbReference>
<proteinExistence type="inferred from homology"/>
<dbReference type="PANTHER" id="PTHR21646">
    <property type="entry name" value="UBIQUITIN CARBOXYL-TERMINAL HYDROLASE"/>
    <property type="match status" value="1"/>
</dbReference>
<reference evidence="13" key="2">
    <citation type="submission" date="2025-08" db="UniProtKB">
        <authorList>
            <consortium name="Ensembl"/>
        </authorList>
    </citation>
    <scope>IDENTIFICATION</scope>
</reference>
<dbReference type="InterPro" id="IPR038765">
    <property type="entry name" value="Papain-like_cys_pep_sf"/>
</dbReference>
<dbReference type="PROSITE" id="PS00973">
    <property type="entry name" value="USP_2"/>
    <property type="match status" value="1"/>
</dbReference>
<organism evidence="13 14">
    <name type="scientific">Sparus aurata</name>
    <name type="common">Gilthead sea bream</name>
    <dbReference type="NCBI Taxonomy" id="8175"/>
    <lineage>
        <taxon>Eukaryota</taxon>
        <taxon>Metazoa</taxon>
        <taxon>Chordata</taxon>
        <taxon>Craniata</taxon>
        <taxon>Vertebrata</taxon>
        <taxon>Euteleostomi</taxon>
        <taxon>Actinopterygii</taxon>
        <taxon>Neopterygii</taxon>
        <taxon>Teleostei</taxon>
        <taxon>Neoteleostei</taxon>
        <taxon>Acanthomorphata</taxon>
        <taxon>Eupercaria</taxon>
        <taxon>Spariformes</taxon>
        <taxon>Sparidae</taxon>
        <taxon>Sparus</taxon>
    </lineage>
</organism>
<evidence type="ECO:0000256" key="3">
    <source>
        <dbReference type="ARBA" id="ARBA00022670"/>
    </source>
</evidence>
<keyword evidence="14" id="KW-1185">Reference proteome</keyword>
<reference evidence="13" key="3">
    <citation type="submission" date="2025-09" db="UniProtKB">
        <authorList>
            <consortium name="Ensembl"/>
        </authorList>
    </citation>
    <scope>IDENTIFICATION</scope>
</reference>
<keyword evidence="4" id="KW-0479">Metal-binding</keyword>
<dbReference type="PANTHER" id="PTHR21646:SF34">
    <property type="entry name" value="UBIQUITIN CARBOXYL-TERMINAL HYDROLASE 45"/>
    <property type="match status" value="1"/>
</dbReference>
<dbReference type="SUPFAM" id="SSF57850">
    <property type="entry name" value="RING/U-box"/>
    <property type="match status" value="1"/>
</dbReference>
<reference evidence="13" key="1">
    <citation type="submission" date="2021-04" db="EMBL/GenBank/DDBJ databases">
        <authorList>
            <consortium name="Wellcome Sanger Institute Data Sharing"/>
        </authorList>
    </citation>
    <scope>NUCLEOTIDE SEQUENCE [LARGE SCALE GENOMIC DNA]</scope>
</reference>
<keyword evidence="5 9" id="KW-0863">Zinc-finger</keyword>
<dbReference type="FunFam" id="3.90.70.10:FF:000129">
    <property type="entry name" value="Ubiquitinyl hydrolase 1"/>
    <property type="match status" value="1"/>
</dbReference>
<evidence type="ECO:0000256" key="4">
    <source>
        <dbReference type="ARBA" id="ARBA00022723"/>
    </source>
</evidence>
<keyword evidence="8" id="KW-0862">Zinc</keyword>
<feature type="domain" description="USP" evidence="11">
    <location>
        <begin position="169"/>
        <end position="534"/>
    </location>
</feature>
<dbReference type="GO" id="GO:0006508">
    <property type="term" value="P:proteolysis"/>
    <property type="evidence" value="ECO:0007669"/>
    <property type="project" value="UniProtKB-KW"/>
</dbReference>
<comment type="subcellular location">
    <subcellularLocation>
        <location evidence="2">Photoreceptor inner segment</location>
    </subcellularLocation>
</comment>
<keyword evidence="10" id="KW-0788">Thiol protease</keyword>
<evidence type="ECO:0000259" key="11">
    <source>
        <dbReference type="PROSITE" id="PS50235"/>
    </source>
</evidence>
<dbReference type="GO" id="GO:0008270">
    <property type="term" value="F:zinc ion binding"/>
    <property type="evidence" value="ECO:0007669"/>
    <property type="project" value="UniProtKB-KW"/>
</dbReference>
<sequence>RHTCTEPSMTYSKSSSRYKAVDLNSVKKSVLSSVWLMCSECLKERTMIDGEPAASHDIVVCLKCGFQGCNQSGIQHAVKHHQAFHPESHCITISLSTWKAWCFECNEELSTHCNKKALAQTLDFLQKHSVKATSGAAPKIIKLQEEPSDYTDLPKGKSPAINSTLVPVKGINNLGNTCFFNAVMQNLSQTHMLIDLIQEVKEKGYKLRICPPVETNLSPLTVMLPSPEPLTAAMFLFLQSMKEPGKGPINPKVLFNQLCQKAPRFKGYQQQDSQELLHYLMDSIRVEETKRVKAGILKAFNNPTEKTADEDTKRQVKAYGKEGVRMNFVDRIFVGELTNTIMCEECEHISTVKEAFIDISLPIIEERLNLMLILVFFVVGIDKKLEKIYTSARKQMLISSLPPVITLHLKRFHQAGMNLRKVNRHVDFPLILDLAPFCSASCKNLAAGERVLYSLYGIVEHSGSMRGGHYTAYVKVRAPQKKVSEKVSGRKMVLVDASSSSQGQWVYISDTTVQTVPESRVLNSQAYLLFYEEML</sequence>
<dbReference type="GO" id="GO:0004843">
    <property type="term" value="F:cysteine-type deubiquitinase activity"/>
    <property type="evidence" value="ECO:0007669"/>
    <property type="project" value="UniProtKB-UniRule"/>
</dbReference>
<keyword evidence="3 10" id="KW-0645">Protease</keyword>
<evidence type="ECO:0000256" key="6">
    <source>
        <dbReference type="ARBA" id="ARBA00022786"/>
    </source>
</evidence>
<dbReference type="AlphaFoldDB" id="A0A671VXN2"/>
<dbReference type="GeneTree" id="ENSGT00940000157719"/>
<dbReference type="Ensembl" id="ENSSAUT00010032105.1">
    <property type="protein sequence ID" value="ENSSAUP00010030457.1"/>
    <property type="gene ID" value="ENSSAUG00010012808.1"/>
</dbReference>
<dbReference type="Pfam" id="PF02148">
    <property type="entry name" value="zf-UBP"/>
    <property type="match status" value="1"/>
</dbReference>
<dbReference type="Gene3D" id="3.90.70.10">
    <property type="entry name" value="Cysteine proteinases"/>
    <property type="match status" value="1"/>
</dbReference>
<dbReference type="Pfam" id="PF00443">
    <property type="entry name" value="UCH"/>
    <property type="match status" value="1"/>
</dbReference>
<dbReference type="PROSITE" id="PS00972">
    <property type="entry name" value="USP_1"/>
    <property type="match status" value="1"/>
</dbReference>
<dbReference type="Proteomes" id="UP000472265">
    <property type="component" value="Chromosome 17"/>
</dbReference>
<dbReference type="GO" id="GO:0016579">
    <property type="term" value="P:protein deubiquitination"/>
    <property type="evidence" value="ECO:0007669"/>
    <property type="project" value="InterPro"/>
</dbReference>
<dbReference type="Gene3D" id="3.30.40.10">
    <property type="entry name" value="Zinc/RING finger domain, C3HC4 (zinc finger)"/>
    <property type="match status" value="1"/>
</dbReference>
<dbReference type="SUPFAM" id="SSF54001">
    <property type="entry name" value="Cysteine proteinases"/>
    <property type="match status" value="1"/>
</dbReference>
<dbReference type="EC" id="3.4.19.12" evidence="10"/>
<evidence type="ECO:0000256" key="5">
    <source>
        <dbReference type="ARBA" id="ARBA00022771"/>
    </source>
</evidence>
<evidence type="ECO:0000259" key="12">
    <source>
        <dbReference type="PROSITE" id="PS50271"/>
    </source>
</evidence>
<dbReference type="InterPro" id="IPR001394">
    <property type="entry name" value="Peptidase_C19_UCH"/>
</dbReference>
<dbReference type="PROSITE" id="PS50271">
    <property type="entry name" value="ZF_UBP"/>
    <property type="match status" value="1"/>
</dbReference>